<reference evidence="1 2" key="1">
    <citation type="submission" date="2019-05" db="EMBL/GenBank/DDBJ databases">
        <title>Mumia sp. nov., isolated from the intestinal contents of plateau pika (Ochotona curzoniae) in the Qinghai-Tibet plateau of China.</title>
        <authorList>
            <person name="Tian Z."/>
        </authorList>
    </citation>
    <scope>NUCLEOTIDE SEQUENCE [LARGE SCALE GENOMIC DNA]</scope>
    <source>
        <strain evidence="2">527</strain>
    </source>
</reference>
<sequence length="76" mass="9128">MGRHDLRRRQPHLLRLKPVAEQRTQRDARLRVRWLLLDFRVHALVDRAMFQGALHAKQLLDGALRWPFQEFALDYG</sequence>
<comment type="caution">
    <text evidence="1">The sequence shown here is derived from an EMBL/GenBank/DDBJ whole genome shotgun (WGS) entry which is preliminary data.</text>
</comment>
<gene>
    <name evidence="1" type="ORF">FHE65_34760</name>
</gene>
<evidence type="ECO:0000313" key="2">
    <source>
        <dbReference type="Proteomes" id="UP000306740"/>
    </source>
</evidence>
<dbReference type="RefSeq" id="WP_139107426.1">
    <property type="nucleotide sequence ID" value="NZ_VDFR01000248.1"/>
</dbReference>
<dbReference type="AlphaFoldDB" id="A0A5C4M0N5"/>
<evidence type="ECO:0000313" key="1">
    <source>
        <dbReference type="EMBL" id="TNC26013.1"/>
    </source>
</evidence>
<protein>
    <submittedName>
        <fullName evidence="1">Uncharacterized protein</fullName>
    </submittedName>
</protein>
<accession>A0A5C4M0N5</accession>
<name>A0A5C4M0N5_9ACTN</name>
<proteinExistence type="predicted"/>
<organism evidence="1 2">
    <name type="scientific">Mumia zhuanghuii</name>
    <dbReference type="NCBI Taxonomy" id="2585211"/>
    <lineage>
        <taxon>Bacteria</taxon>
        <taxon>Bacillati</taxon>
        <taxon>Actinomycetota</taxon>
        <taxon>Actinomycetes</taxon>
        <taxon>Propionibacteriales</taxon>
        <taxon>Nocardioidaceae</taxon>
        <taxon>Mumia</taxon>
    </lineage>
</organism>
<dbReference type="EMBL" id="VDFR01000248">
    <property type="protein sequence ID" value="TNC26013.1"/>
    <property type="molecule type" value="Genomic_DNA"/>
</dbReference>
<dbReference type="Proteomes" id="UP000306740">
    <property type="component" value="Unassembled WGS sequence"/>
</dbReference>